<evidence type="ECO:0000256" key="1">
    <source>
        <dbReference type="SAM" id="MobiDB-lite"/>
    </source>
</evidence>
<dbReference type="RefSeq" id="YP_010754580.1">
    <property type="nucleotide sequence ID" value="NC_073461.1"/>
</dbReference>
<evidence type="ECO:0000313" key="3">
    <source>
        <dbReference type="Proteomes" id="UP000326486"/>
    </source>
</evidence>
<sequence length="116" mass="12977">MTPAGRALARLAPSTTQSPRQECEMTTPYERLMAEAIPTGRFGRPAADAPTRSTPAAKSTPEQQAARRALLDEAQRGWRLPDERSQRNRERLAERKRAARPRHLHLVPDPTDTRAA</sequence>
<gene>
    <name evidence="2" type="primary">112</name>
    <name evidence="2" type="ORF">SEA_GILGAMESH_112</name>
</gene>
<name>A0A5J6TTC5_9CAUD</name>
<dbReference type="EMBL" id="MN234216">
    <property type="protein sequence ID" value="QFG13304.1"/>
    <property type="molecule type" value="Genomic_DNA"/>
</dbReference>
<dbReference type="Proteomes" id="UP000326486">
    <property type="component" value="Segment"/>
</dbReference>
<reference evidence="2 3" key="1">
    <citation type="submission" date="2019-07" db="EMBL/GenBank/DDBJ databases">
        <authorList>
            <person name="Almisry A."/>
            <person name="Mousa M."/>
            <person name="Gordon L.L."/>
            <person name="Lee M."/>
            <person name="Mandava P."/>
            <person name="Moxley J.T."/>
            <person name="Shaffer C.D."/>
            <person name="Weston-Hafer K.A."/>
            <person name="Garlena R.A."/>
            <person name="Russell D.A."/>
            <person name="Pope W.H."/>
            <person name="Jacobs-Sera D."/>
            <person name="Hatfull G.F."/>
        </authorList>
    </citation>
    <scope>NUCLEOTIDE SEQUENCE [LARGE SCALE GENOMIC DNA]</scope>
</reference>
<feature type="region of interest" description="Disordered" evidence="1">
    <location>
        <begin position="1"/>
        <end position="116"/>
    </location>
</feature>
<protein>
    <submittedName>
        <fullName evidence="2">Uncharacterized protein</fullName>
    </submittedName>
</protein>
<dbReference type="GeneID" id="80019174"/>
<evidence type="ECO:0000313" key="2">
    <source>
        <dbReference type="EMBL" id="QFG13304.1"/>
    </source>
</evidence>
<proteinExistence type="predicted"/>
<accession>A0A5J6TTC5</accession>
<feature type="compositionally biased region" description="Polar residues" evidence="1">
    <location>
        <begin position="51"/>
        <end position="63"/>
    </location>
</feature>
<dbReference type="KEGG" id="vg:80019174"/>
<organism evidence="2 3">
    <name type="scientific">Streptomyces phage Gilgamesh</name>
    <dbReference type="NCBI Taxonomy" id="2599890"/>
    <lineage>
        <taxon>Viruses</taxon>
        <taxon>Duplodnaviria</taxon>
        <taxon>Heunggongvirae</taxon>
        <taxon>Uroviricota</taxon>
        <taxon>Caudoviricetes</taxon>
        <taxon>Gilgameshvirus</taxon>
        <taxon>Gilgameshvirus gilgamesh</taxon>
    </lineage>
</organism>
<keyword evidence="3" id="KW-1185">Reference proteome</keyword>
<feature type="compositionally biased region" description="Basic and acidic residues" evidence="1">
    <location>
        <begin position="69"/>
        <end position="96"/>
    </location>
</feature>